<keyword evidence="1" id="KW-0472">Membrane</keyword>
<dbReference type="Proteomes" id="UP000430345">
    <property type="component" value="Unassembled WGS sequence"/>
</dbReference>
<organism evidence="2 3">
    <name type="scientific">Clostridium tarantellae</name>
    <dbReference type="NCBI Taxonomy" id="39493"/>
    <lineage>
        <taxon>Bacteria</taxon>
        <taxon>Bacillati</taxon>
        <taxon>Bacillota</taxon>
        <taxon>Clostridia</taxon>
        <taxon>Eubacteriales</taxon>
        <taxon>Clostridiaceae</taxon>
        <taxon>Clostridium</taxon>
    </lineage>
</organism>
<keyword evidence="3" id="KW-1185">Reference proteome</keyword>
<evidence type="ECO:0000256" key="1">
    <source>
        <dbReference type="SAM" id="Phobius"/>
    </source>
</evidence>
<comment type="caution">
    <text evidence="2">The sequence shown here is derived from an EMBL/GenBank/DDBJ whole genome shotgun (WGS) entry which is preliminary data.</text>
</comment>
<dbReference type="AlphaFoldDB" id="A0A6I1MMC5"/>
<gene>
    <name evidence="2" type="ORF">GBZ86_12330</name>
</gene>
<dbReference type="EMBL" id="WHJC01000238">
    <property type="protein sequence ID" value="MPQ44535.1"/>
    <property type="molecule type" value="Genomic_DNA"/>
</dbReference>
<keyword evidence="1" id="KW-0812">Transmembrane</keyword>
<dbReference type="OrthoDB" id="2062630at2"/>
<accession>A0A6I1MMC5</accession>
<reference evidence="2 3" key="1">
    <citation type="submission" date="2019-10" db="EMBL/GenBank/DDBJ databases">
        <title>The Genome Sequence of Clostridium tarantellae Isolated from Fish Brain.</title>
        <authorList>
            <person name="Bano L."/>
            <person name="Kiel M."/>
            <person name="Sales G."/>
            <person name="Doxey A.C."/>
            <person name="Mansfield M.J."/>
            <person name="Schiavone M."/>
            <person name="Rossetto O."/>
            <person name="Pirazzini M."/>
            <person name="Dobrindt U."/>
            <person name="Montecucco C."/>
        </authorList>
    </citation>
    <scope>NUCLEOTIDE SEQUENCE [LARGE SCALE GENOMIC DNA]</scope>
    <source>
        <strain evidence="2 3">DSM 3997</strain>
    </source>
</reference>
<name>A0A6I1MMC5_9CLOT</name>
<evidence type="ECO:0000313" key="3">
    <source>
        <dbReference type="Proteomes" id="UP000430345"/>
    </source>
</evidence>
<sequence length="164" mass="19125">MEKFYEISSTATDFSKYNLFKNLTTASLILALLVFMYLSPTIAVIICILVVLPMFLLKRNALVEYDYEFNSGELTISAIYEKKRRKEKGVIFLKEIELMAPVNSTELNKYSNAKVLKCYSNINDNREIYSIVVRWETQTRAYHIALDKTMVDLCFYCNPQKVLR</sequence>
<protein>
    <submittedName>
        <fullName evidence="2">Uncharacterized protein</fullName>
    </submittedName>
</protein>
<feature type="transmembrane region" description="Helical" evidence="1">
    <location>
        <begin position="28"/>
        <end position="52"/>
    </location>
</feature>
<keyword evidence="1" id="KW-1133">Transmembrane helix</keyword>
<proteinExistence type="predicted"/>
<evidence type="ECO:0000313" key="2">
    <source>
        <dbReference type="EMBL" id="MPQ44535.1"/>
    </source>
</evidence>
<dbReference type="RefSeq" id="WP_152891092.1">
    <property type="nucleotide sequence ID" value="NZ_WHJC01000238.1"/>
</dbReference>